<feature type="compositionally biased region" description="Basic and acidic residues" evidence="1">
    <location>
        <begin position="150"/>
        <end position="161"/>
    </location>
</feature>
<evidence type="ECO:0000256" key="1">
    <source>
        <dbReference type="SAM" id="MobiDB-lite"/>
    </source>
</evidence>
<feature type="compositionally biased region" description="Polar residues" evidence="1">
    <location>
        <begin position="53"/>
        <end position="67"/>
    </location>
</feature>
<dbReference type="EMBL" id="JAAALK010000085">
    <property type="protein sequence ID" value="KAG8083452.1"/>
    <property type="molecule type" value="Genomic_DNA"/>
</dbReference>
<feature type="compositionally biased region" description="Low complexity" evidence="1">
    <location>
        <begin position="114"/>
        <end position="126"/>
    </location>
</feature>
<feature type="region of interest" description="Disordered" evidence="1">
    <location>
        <begin position="41"/>
        <end position="161"/>
    </location>
</feature>
<dbReference type="Proteomes" id="UP000729402">
    <property type="component" value="Unassembled WGS sequence"/>
</dbReference>
<evidence type="ECO:0000313" key="2">
    <source>
        <dbReference type="EMBL" id="KAG8083452.1"/>
    </source>
</evidence>
<protein>
    <submittedName>
        <fullName evidence="2">Uncharacterized protein</fullName>
    </submittedName>
</protein>
<dbReference type="AlphaFoldDB" id="A0A8J5TDB3"/>
<proteinExistence type="predicted"/>
<gene>
    <name evidence="2" type="ORF">GUJ93_ZPchr0015g6856</name>
</gene>
<feature type="compositionally biased region" description="Low complexity" evidence="1">
    <location>
        <begin position="79"/>
        <end position="98"/>
    </location>
</feature>
<accession>A0A8J5TDB3</accession>
<reference evidence="2" key="2">
    <citation type="submission" date="2021-02" db="EMBL/GenBank/DDBJ databases">
        <authorList>
            <person name="Kimball J.A."/>
            <person name="Haas M.W."/>
            <person name="Macchietto M."/>
            <person name="Kono T."/>
            <person name="Duquette J."/>
            <person name="Shao M."/>
        </authorList>
    </citation>
    <scope>NUCLEOTIDE SEQUENCE</scope>
    <source>
        <tissue evidence="2">Fresh leaf tissue</tissue>
    </source>
</reference>
<sequence>MYYLMEAHYLFSENRSPKILKSKVENPQIKSRDPWLFELLRDRDGTGNGTTTCRQTSETPPTHTAACSNLAAPPPLRLPPAAARGLPGLPLVLSPSQPAAVSEAPPAPRRQSDSGGSSLSAGSLAGWRSLPAPPRPHESRASLLPLVEGESARSRAEVEAE</sequence>
<organism evidence="2 3">
    <name type="scientific">Zizania palustris</name>
    <name type="common">Northern wild rice</name>
    <dbReference type="NCBI Taxonomy" id="103762"/>
    <lineage>
        <taxon>Eukaryota</taxon>
        <taxon>Viridiplantae</taxon>
        <taxon>Streptophyta</taxon>
        <taxon>Embryophyta</taxon>
        <taxon>Tracheophyta</taxon>
        <taxon>Spermatophyta</taxon>
        <taxon>Magnoliopsida</taxon>
        <taxon>Liliopsida</taxon>
        <taxon>Poales</taxon>
        <taxon>Poaceae</taxon>
        <taxon>BOP clade</taxon>
        <taxon>Oryzoideae</taxon>
        <taxon>Oryzeae</taxon>
        <taxon>Zizaniinae</taxon>
        <taxon>Zizania</taxon>
    </lineage>
</organism>
<reference evidence="2" key="1">
    <citation type="journal article" date="2021" name="bioRxiv">
        <title>Whole Genome Assembly and Annotation of Northern Wild Rice, Zizania palustris L., Supports a Whole Genome Duplication in the Zizania Genus.</title>
        <authorList>
            <person name="Haas M."/>
            <person name="Kono T."/>
            <person name="Macchietto M."/>
            <person name="Millas R."/>
            <person name="McGilp L."/>
            <person name="Shao M."/>
            <person name="Duquette J."/>
            <person name="Hirsch C.N."/>
            <person name="Kimball J."/>
        </authorList>
    </citation>
    <scope>NUCLEOTIDE SEQUENCE</scope>
    <source>
        <tissue evidence="2">Fresh leaf tissue</tissue>
    </source>
</reference>
<keyword evidence="3" id="KW-1185">Reference proteome</keyword>
<comment type="caution">
    <text evidence="2">The sequence shown here is derived from an EMBL/GenBank/DDBJ whole genome shotgun (WGS) entry which is preliminary data.</text>
</comment>
<evidence type="ECO:0000313" key="3">
    <source>
        <dbReference type="Proteomes" id="UP000729402"/>
    </source>
</evidence>
<name>A0A8J5TDB3_ZIZPA</name>